<feature type="transmembrane region" description="Helical" evidence="6">
    <location>
        <begin position="411"/>
        <end position="432"/>
    </location>
</feature>
<dbReference type="EMBL" id="QUMO01000002">
    <property type="protein sequence ID" value="REF87850.1"/>
    <property type="molecule type" value="Genomic_DNA"/>
</dbReference>
<name>A0A3D9Z1H5_9HYPH</name>
<keyword evidence="3 6" id="KW-0812">Transmembrane</keyword>
<feature type="transmembrane region" description="Helical" evidence="6">
    <location>
        <begin position="70"/>
        <end position="90"/>
    </location>
</feature>
<evidence type="ECO:0000313" key="7">
    <source>
        <dbReference type="EMBL" id="REF87850.1"/>
    </source>
</evidence>
<dbReference type="PIRSF" id="PIRSF006060">
    <property type="entry name" value="AA_transporter"/>
    <property type="match status" value="1"/>
</dbReference>
<feature type="transmembrane region" description="Helical" evidence="6">
    <location>
        <begin position="468"/>
        <end position="486"/>
    </location>
</feature>
<gene>
    <name evidence="7" type="ORF">DES32_1482</name>
</gene>
<proteinExistence type="predicted"/>
<evidence type="ECO:0000256" key="2">
    <source>
        <dbReference type="ARBA" id="ARBA00022448"/>
    </source>
</evidence>
<dbReference type="OrthoDB" id="9762947at2"/>
<dbReference type="GO" id="GO:0015171">
    <property type="term" value="F:amino acid transmembrane transporter activity"/>
    <property type="evidence" value="ECO:0007669"/>
    <property type="project" value="TreeGrafter"/>
</dbReference>
<evidence type="ECO:0000256" key="5">
    <source>
        <dbReference type="ARBA" id="ARBA00023136"/>
    </source>
</evidence>
<dbReference type="Gene3D" id="1.20.1740.10">
    <property type="entry name" value="Amino acid/polyamine transporter I"/>
    <property type="match status" value="1"/>
</dbReference>
<dbReference type="AlphaFoldDB" id="A0A3D9Z1H5"/>
<reference evidence="7 8" key="1">
    <citation type="submission" date="2018-08" db="EMBL/GenBank/DDBJ databases">
        <title>Genomic Encyclopedia of Type Strains, Phase IV (KMG-IV): sequencing the most valuable type-strain genomes for metagenomic binning, comparative biology and taxonomic classification.</title>
        <authorList>
            <person name="Goeker M."/>
        </authorList>
    </citation>
    <scope>NUCLEOTIDE SEQUENCE [LARGE SCALE GENOMIC DNA]</scope>
    <source>
        <strain evidence="7 8">BW863</strain>
    </source>
</reference>
<feature type="transmembrane region" description="Helical" evidence="6">
    <location>
        <begin position="334"/>
        <end position="357"/>
    </location>
</feature>
<evidence type="ECO:0000256" key="3">
    <source>
        <dbReference type="ARBA" id="ARBA00022692"/>
    </source>
</evidence>
<keyword evidence="8" id="KW-1185">Reference proteome</keyword>
<keyword evidence="5 6" id="KW-0472">Membrane</keyword>
<feature type="transmembrane region" description="Helical" evidence="6">
    <location>
        <begin position="250"/>
        <end position="269"/>
    </location>
</feature>
<feature type="transmembrane region" description="Helical" evidence="6">
    <location>
        <begin position="386"/>
        <end position="405"/>
    </location>
</feature>
<feature type="transmembrane region" description="Helical" evidence="6">
    <location>
        <begin position="206"/>
        <end position="225"/>
    </location>
</feature>
<comment type="subcellular location">
    <subcellularLocation>
        <location evidence="1">Membrane</location>
        <topology evidence="1">Multi-pass membrane protein</topology>
    </subcellularLocation>
</comment>
<protein>
    <submittedName>
        <fullName evidence="7">Amino acid/polyamine/organocation transporter (APC superfamily)</fullName>
    </submittedName>
</protein>
<feature type="transmembrane region" description="Helical" evidence="6">
    <location>
        <begin position="290"/>
        <end position="314"/>
    </location>
</feature>
<feature type="transmembrane region" description="Helical" evidence="6">
    <location>
        <begin position="42"/>
        <end position="64"/>
    </location>
</feature>
<evidence type="ECO:0000256" key="4">
    <source>
        <dbReference type="ARBA" id="ARBA00022989"/>
    </source>
</evidence>
<dbReference type="PANTHER" id="PTHR43243:SF4">
    <property type="entry name" value="CATIONIC AMINO ACID TRANSPORTER 4"/>
    <property type="match status" value="1"/>
</dbReference>
<accession>A0A3D9Z1H5</accession>
<organism evidence="7 8">
    <name type="scientific">Methylovirgula ligni</name>
    <dbReference type="NCBI Taxonomy" id="569860"/>
    <lineage>
        <taxon>Bacteria</taxon>
        <taxon>Pseudomonadati</taxon>
        <taxon>Pseudomonadota</taxon>
        <taxon>Alphaproteobacteria</taxon>
        <taxon>Hyphomicrobiales</taxon>
        <taxon>Beijerinckiaceae</taxon>
        <taxon>Methylovirgula</taxon>
    </lineage>
</organism>
<evidence type="ECO:0000256" key="1">
    <source>
        <dbReference type="ARBA" id="ARBA00004141"/>
    </source>
</evidence>
<comment type="caution">
    <text evidence="7">The sequence shown here is derived from an EMBL/GenBank/DDBJ whole genome shotgun (WGS) entry which is preliminary data.</text>
</comment>
<evidence type="ECO:0000256" key="6">
    <source>
        <dbReference type="SAM" id="Phobius"/>
    </source>
</evidence>
<dbReference type="GO" id="GO:0016020">
    <property type="term" value="C:membrane"/>
    <property type="evidence" value="ECO:0007669"/>
    <property type="project" value="UniProtKB-SubCell"/>
</dbReference>
<sequence>MSDLFACKPIAVLEAEAANLEVQGIVAHGSPPLKRTLNLTSLIALGIGGIIGAGIFVLTGHAAAEYAGPAIALSFVLSGFACALAGLCYAELASTVPVAGSAYTYAYATMGEFIAWMIGWDLILEYALGSTTVAIGWSGYVTSFLNDIGLRIPSSYASAPFAFDPASGLWTHTGAIFNFPAAFVIGLMSTLLVIGIRDSASVNNVIVAIKLTIIILFIIVGAFFFKTSNWVTVGNPHGAFIPPSAGPGHYGWGGVLRGAGVVFFSYIGFDAISTAAQEAINPQRDMPRSILGSLFFCTILYVLVGLVITGIIPYDKLNVPDPIAVGVDHIGFGLFAPLVKFGAILGLSSVVLVLLLAQSRIFYTMAKDGLLPPLAARVHPKFRTPYITTIATGIVVALLAGLAPIGLVGELVSIGTLCAFVIVCLGVVVLRVRHPEIERPFKTPVVFVVGPLGALASLFLMIGLPVDTWVRLGVWLVIGLAIYFLYSRKHSHLAKG</sequence>
<evidence type="ECO:0000313" key="8">
    <source>
        <dbReference type="Proteomes" id="UP000256900"/>
    </source>
</evidence>
<dbReference type="InterPro" id="IPR002293">
    <property type="entry name" value="AA/rel_permease1"/>
</dbReference>
<dbReference type="Pfam" id="PF13520">
    <property type="entry name" value="AA_permease_2"/>
    <property type="match status" value="1"/>
</dbReference>
<keyword evidence="2" id="KW-0813">Transport</keyword>
<dbReference type="RefSeq" id="WP_115836000.1">
    <property type="nucleotide sequence ID" value="NZ_CP025086.1"/>
</dbReference>
<keyword evidence="4 6" id="KW-1133">Transmembrane helix</keyword>
<dbReference type="Proteomes" id="UP000256900">
    <property type="component" value="Unassembled WGS sequence"/>
</dbReference>
<feature type="transmembrane region" description="Helical" evidence="6">
    <location>
        <begin position="175"/>
        <end position="194"/>
    </location>
</feature>
<dbReference type="PANTHER" id="PTHR43243">
    <property type="entry name" value="INNER MEMBRANE TRANSPORTER YGJI-RELATED"/>
    <property type="match status" value="1"/>
</dbReference>
<feature type="transmembrane region" description="Helical" evidence="6">
    <location>
        <begin position="444"/>
        <end position="462"/>
    </location>
</feature>